<organism evidence="1 2">
    <name type="scientific">Xylaria multiplex</name>
    <dbReference type="NCBI Taxonomy" id="323545"/>
    <lineage>
        <taxon>Eukaryota</taxon>
        <taxon>Fungi</taxon>
        <taxon>Dikarya</taxon>
        <taxon>Ascomycota</taxon>
        <taxon>Pezizomycotina</taxon>
        <taxon>Sordariomycetes</taxon>
        <taxon>Xylariomycetidae</taxon>
        <taxon>Xylariales</taxon>
        <taxon>Xylariaceae</taxon>
        <taxon>Xylaria</taxon>
    </lineage>
</organism>
<comment type="caution">
    <text evidence="1">The sequence shown here is derived from an EMBL/GenBank/DDBJ whole genome shotgun (WGS) entry which is preliminary data.</text>
</comment>
<evidence type="ECO:0000313" key="2">
    <source>
        <dbReference type="Proteomes" id="UP000481858"/>
    </source>
</evidence>
<name>A0A7C8N2S0_9PEZI</name>
<gene>
    <name evidence="1" type="ORF">GQX73_g1904</name>
</gene>
<dbReference type="AlphaFoldDB" id="A0A7C8N2S0"/>
<protein>
    <submittedName>
        <fullName evidence="1">Uncharacterized protein</fullName>
    </submittedName>
</protein>
<evidence type="ECO:0000313" key="1">
    <source>
        <dbReference type="EMBL" id="KAF2971754.1"/>
    </source>
</evidence>
<sequence length="195" mass="22422">MSLPIKQEFETHTPAAIEILFYYLSATFASHKVRILKNAKPNITKADMDIVKRTLDDGEARSILLSSAEQNRAFLDCMGAYFNHLAYSDGLFRVANAGKMVFDSAEELMKSRQEYSRLFEEYTRDLFTIREDGNIYLALPRDQEAWTALVSNTQRDMENYRDEYTAAAKRTSDLVMAAAEQFMELAKVLQMKLEE</sequence>
<dbReference type="OrthoDB" id="10420015at2759"/>
<dbReference type="InParanoid" id="A0A7C8N2S0"/>
<keyword evidence="2" id="KW-1185">Reference proteome</keyword>
<accession>A0A7C8N2S0</accession>
<reference evidence="1 2" key="1">
    <citation type="submission" date="2019-12" db="EMBL/GenBank/DDBJ databases">
        <title>Draft genome sequence of the ascomycete Xylaria multiplex DSM 110363.</title>
        <authorList>
            <person name="Buettner E."/>
            <person name="Kellner H."/>
        </authorList>
    </citation>
    <scope>NUCLEOTIDE SEQUENCE [LARGE SCALE GENOMIC DNA]</scope>
    <source>
        <strain evidence="1 2">DSM 110363</strain>
    </source>
</reference>
<dbReference type="EMBL" id="WUBL01000011">
    <property type="protein sequence ID" value="KAF2971754.1"/>
    <property type="molecule type" value="Genomic_DNA"/>
</dbReference>
<proteinExistence type="predicted"/>
<dbReference type="Proteomes" id="UP000481858">
    <property type="component" value="Unassembled WGS sequence"/>
</dbReference>